<keyword evidence="2" id="KW-1185">Reference proteome</keyword>
<reference evidence="1 2" key="1">
    <citation type="journal article" date="2012" name="J. Bacteriol.">
        <title>Genome sequence of the model hyperthermophilic archaeon Thermococcus litoralis NS-C.</title>
        <authorList>
            <person name="Gardner A.F."/>
            <person name="Kumar S."/>
            <person name="Perler F.B."/>
        </authorList>
    </citation>
    <scope>NUCLEOTIDE SEQUENCE [LARGE SCALE GENOMIC DNA]</scope>
    <source>
        <strain evidence="2">ATCC 51850 / DSM 5473 / JCM 8560 / NS-C</strain>
    </source>
</reference>
<proteinExistence type="predicted"/>
<accession>H3ZNB2</accession>
<dbReference type="EMBL" id="CP006670">
    <property type="protein sequence ID" value="EHR78536.1"/>
    <property type="molecule type" value="Genomic_DNA"/>
</dbReference>
<sequence length="47" mass="5620">MISLNDVNKQGIFKLFPKKTYIYTISKWKWKVVEVVTQIKDFKVARS</sequence>
<evidence type="ECO:0000313" key="1">
    <source>
        <dbReference type="EMBL" id="EHR78536.1"/>
    </source>
</evidence>
<dbReference type="HOGENOM" id="CLU_3163311_0_0_2"/>
<name>H3ZNB2_THELN</name>
<gene>
    <name evidence="1" type="ORF">OCC_11357</name>
</gene>
<organism evidence="1 2">
    <name type="scientific">Thermococcus litoralis (strain ATCC 51850 / DSM 5473 / JCM 8560 / NS-C)</name>
    <dbReference type="NCBI Taxonomy" id="523849"/>
    <lineage>
        <taxon>Archaea</taxon>
        <taxon>Methanobacteriati</taxon>
        <taxon>Methanobacteriota</taxon>
        <taxon>Thermococci</taxon>
        <taxon>Thermococcales</taxon>
        <taxon>Thermococcaceae</taxon>
        <taxon>Thermococcus</taxon>
    </lineage>
</organism>
<dbReference type="KEGG" id="tlt:OCC_11357"/>
<dbReference type="Proteomes" id="UP000015502">
    <property type="component" value="Chromosome"/>
</dbReference>
<dbReference type="PaxDb" id="523849-OCC_11357"/>
<evidence type="ECO:0000313" key="2">
    <source>
        <dbReference type="Proteomes" id="UP000015502"/>
    </source>
</evidence>
<dbReference type="AlphaFoldDB" id="H3ZNB2"/>
<dbReference type="STRING" id="523849.OCC_11357"/>
<protein>
    <submittedName>
        <fullName evidence="1">Uncharacterized protein</fullName>
    </submittedName>
</protein>